<dbReference type="PANTHER" id="PTHR43284:SF1">
    <property type="entry name" value="ASPARAGINE SYNTHETASE"/>
    <property type="match status" value="1"/>
</dbReference>
<organism evidence="10 11">
    <name type="scientific">Candidatus Lambdaproteobacteria bacterium RIFOXYD2_FULL_56_26</name>
    <dbReference type="NCBI Taxonomy" id="1817773"/>
    <lineage>
        <taxon>Bacteria</taxon>
        <taxon>Pseudomonadati</taxon>
        <taxon>Pseudomonadota</taxon>
        <taxon>Candidatus Lambdaproteobacteria</taxon>
    </lineage>
</organism>
<evidence type="ECO:0000256" key="7">
    <source>
        <dbReference type="ARBA" id="ARBA00048741"/>
    </source>
</evidence>
<dbReference type="InterPro" id="IPR017932">
    <property type="entry name" value="GATase_2_dom"/>
</dbReference>
<accession>A0A1F6GNJ2</accession>
<dbReference type="GO" id="GO:0006529">
    <property type="term" value="P:asparagine biosynthetic process"/>
    <property type="evidence" value="ECO:0007669"/>
    <property type="project" value="InterPro"/>
</dbReference>
<comment type="similarity">
    <text evidence="2">Belongs to the asparagine synthetase family.</text>
</comment>
<comment type="pathway">
    <text evidence="1">Amino-acid biosynthesis; L-asparagine biosynthesis; L-asparagine from L-aspartate (L-Gln route): step 1/1.</text>
</comment>
<dbReference type="EMBL" id="MFNF01000055">
    <property type="protein sequence ID" value="OGG99705.1"/>
    <property type="molecule type" value="Genomic_DNA"/>
</dbReference>
<dbReference type="EC" id="6.3.5.4" evidence="3"/>
<dbReference type="InterPro" id="IPR051786">
    <property type="entry name" value="ASN_synthetase/amidase"/>
</dbReference>
<dbReference type="GO" id="GO:0005524">
    <property type="term" value="F:ATP binding"/>
    <property type="evidence" value="ECO:0007669"/>
    <property type="project" value="UniProtKB-KW"/>
</dbReference>
<dbReference type="InterPro" id="IPR001962">
    <property type="entry name" value="Asn_synthase"/>
</dbReference>
<proteinExistence type="inferred from homology"/>
<evidence type="ECO:0000313" key="10">
    <source>
        <dbReference type="EMBL" id="OGG99705.1"/>
    </source>
</evidence>
<dbReference type="CDD" id="cd01991">
    <property type="entry name" value="Asn_synthase_B_C"/>
    <property type="match status" value="1"/>
</dbReference>
<dbReference type="CDD" id="cd00712">
    <property type="entry name" value="AsnB"/>
    <property type="match status" value="1"/>
</dbReference>
<comment type="caution">
    <text evidence="10">The sequence shown here is derived from an EMBL/GenBank/DDBJ whole genome shotgun (WGS) entry which is preliminary data.</text>
</comment>
<dbReference type="AlphaFoldDB" id="A0A1F6GNJ2"/>
<evidence type="ECO:0000256" key="8">
    <source>
        <dbReference type="PIRSR" id="PIRSR001589-2"/>
    </source>
</evidence>
<evidence type="ECO:0000313" key="11">
    <source>
        <dbReference type="Proteomes" id="UP000177583"/>
    </source>
</evidence>
<reference evidence="10 11" key="1">
    <citation type="journal article" date="2016" name="Nat. Commun.">
        <title>Thousands of microbial genomes shed light on interconnected biogeochemical processes in an aquifer system.</title>
        <authorList>
            <person name="Anantharaman K."/>
            <person name="Brown C.T."/>
            <person name="Hug L.A."/>
            <person name="Sharon I."/>
            <person name="Castelle C.J."/>
            <person name="Probst A.J."/>
            <person name="Thomas B.C."/>
            <person name="Singh A."/>
            <person name="Wilkins M.J."/>
            <person name="Karaoz U."/>
            <person name="Brodie E.L."/>
            <person name="Williams K.H."/>
            <person name="Hubbard S.S."/>
            <person name="Banfield J.F."/>
        </authorList>
    </citation>
    <scope>NUCLEOTIDE SEQUENCE [LARGE SCALE GENOMIC DNA]</scope>
</reference>
<dbReference type="SUPFAM" id="SSF56235">
    <property type="entry name" value="N-terminal nucleophile aminohydrolases (Ntn hydrolases)"/>
    <property type="match status" value="1"/>
</dbReference>
<evidence type="ECO:0000256" key="3">
    <source>
        <dbReference type="ARBA" id="ARBA00012737"/>
    </source>
</evidence>
<dbReference type="Gene3D" id="3.40.50.620">
    <property type="entry name" value="HUPs"/>
    <property type="match status" value="1"/>
</dbReference>
<feature type="binding site" evidence="8">
    <location>
        <position position="38"/>
    </location>
    <ligand>
        <name>L-glutamine</name>
        <dbReference type="ChEBI" id="CHEBI:58359"/>
    </ligand>
</feature>
<sequence>MKSACGRYAISFNGEIYNHKELREFTQSKGYQFKTHSDTEAILSLYSIGIEAPELMLRGMFAFALFDFQEQKLLLVRDRMGEKPLFYFLGSEGVYFASEIKSLLELSGRHASGQAIWDFLSLGYLPGTECAFEHIEQVPPATKLTVKKGIKENRYWKLESKGLQHLSEDQWADRLFESFAQAVHLRLESDVPIGLYLSSGLDSNAVMECIRQTRPGTEINTYTAGFEEVDFDESKQSAAFAKDLGFQNHQVVITPQMIQESFSDIVAKADNLHANPAMFPQYFLAKRASIDLKVILTGGGGDELMLGYPTYLADRYKWGLNLIPEFMQGLARTGLNLLPASHKKLSLQYKLKKFLDGAKYSPEYAHYFWRTIFTEEDKAQLLPEMANRDTVWCYQAQSGHMEGYSALEGFAYQDLMVWWANMGLYQADTMGMSHSVEVRTPMMDHEFMRLCFEIPEHLKLKGFQGKAIFRKAMSRNSTLDLMKMKKKGFHVPLASWFANQLQPWVYQKLSPDRIRALGFIQYSQVEKLIKGHVSRRADFSWHLINLLVLVEWYHQYILQEPS</sequence>
<dbReference type="SUPFAM" id="SSF52402">
    <property type="entry name" value="Adenine nucleotide alpha hydrolases-like"/>
    <property type="match status" value="1"/>
</dbReference>
<dbReference type="Pfam" id="PF00733">
    <property type="entry name" value="Asn_synthase"/>
    <property type="match status" value="1"/>
</dbReference>
<dbReference type="InterPro" id="IPR006426">
    <property type="entry name" value="Asn_synth_AEB"/>
</dbReference>
<dbReference type="Pfam" id="PF13537">
    <property type="entry name" value="GATase_7"/>
    <property type="match status" value="1"/>
</dbReference>
<dbReference type="Proteomes" id="UP000177583">
    <property type="component" value="Unassembled WGS sequence"/>
</dbReference>
<evidence type="ECO:0000256" key="6">
    <source>
        <dbReference type="ARBA" id="ARBA00022962"/>
    </source>
</evidence>
<evidence type="ECO:0000259" key="9">
    <source>
        <dbReference type="PROSITE" id="PS51278"/>
    </source>
</evidence>
<dbReference type="InterPro" id="IPR014729">
    <property type="entry name" value="Rossmann-like_a/b/a_fold"/>
</dbReference>
<feature type="domain" description="Glutamine amidotransferase type-2" evidence="9">
    <location>
        <begin position="1"/>
        <end position="149"/>
    </location>
</feature>
<dbReference type="Gene3D" id="3.60.20.10">
    <property type="entry name" value="Glutamine Phosphoribosylpyrophosphate, subunit 1, domain 1"/>
    <property type="match status" value="1"/>
</dbReference>
<comment type="catalytic activity">
    <reaction evidence="7">
        <text>L-aspartate + L-glutamine + ATP + H2O = L-asparagine + L-glutamate + AMP + diphosphate + H(+)</text>
        <dbReference type="Rhea" id="RHEA:12228"/>
        <dbReference type="ChEBI" id="CHEBI:15377"/>
        <dbReference type="ChEBI" id="CHEBI:15378"/>
        <dbReference type="ChEBI" id="CHEBI:29985"/>
        <dbReference type="ChEBI" id="CHEBI:29991"/>
        <dbReference type="ChEBI" id="CHEBI:30616"/>
        <dbReference type="ChEBI" id="CHEBI:33019"/>
        <dbReference type="ChEBI" id="CHEBI:58048"/>
        <dbReference type="ChEBI" id="CHEBI:58359"/>
        <dbReference type="ChEBI" id="CHEBI:456215"/>
        <dbReference type="EC" id="6.3.5.4"/>
    </reaction>
</comment>
<keyword evidence="4 8" id="KW-0547">Nucleotide-binding</keyword>
<dbReference type="InterPro" id="IPR033738">
    <property type="entry name" value="AsnB_N"/>
</dbReference>
<name>A0A1F6GNJ2_9PROT</name>
<dbReference type="PANTHER" id="PTHR43284">
    <property type="entry name" value="ASPARAGINE SYNTHETASE (GLUTAMINE-HYDROLYZING)"/>
    <property type="match status" value="1"/>
</dbReference>
<protein>
    <recommendedName>
        <fullName evidence="3">asparagine synthase (glutamine-hydrolyzing)</fullName>
        <ecNumber evidence="3">6.3.5.4</ecNumber>
    </recommendedName>
</protein>
<evidence type="ECO:0000256" key="5">
    <source>
        <dbReference type="ARBA" id="ARBA00022840"/>
    </source>
</evidence>
<evidence type="ECO:0000256" key="1">
    <source>
        <dbReference type="ARBA" id="ARBA00005187"/>
    </source>
</evidence>
<gene>
    <name evidence="10" type="ORF">A2557_06080</name>
</gene>
<dbReference type="PIRSF" id="PIRSF001589">
    <property type="entry name" value="Asn_synthetase_glu-h"/>
    <property type="match status" value="1"/>
</dbReference>
<dbReference type="GO" id="GO:0004066">
    <property type="term" value="F:asparagine synthase (glutamine-hydrolyzing) activity"/>
    <property type="evidence" value="ECO:0007669"/>
    <property type="project" value="UniProtKB-EC"/>
</dbReference>
<evidence type="ECO:0000256" key="4">
    <source>
        <dbReference type="ARBA" id="ARBA00022741"/>
    </source>
</evidence>
<dbReference type="InterPro" id="IPR029055">
    <property type="entry name" value="Ntn_hydrolases_N"/>
</dbReference>
<dbReference type="PROSITE" id="PS51278">
    <property type="entry name" value="GATASE_TYPE_2"/>
    <property type="match status" value="1"/>
</dbReference>
<dbReference type="GO" id="GO:0005829">
    <property type="term" value="C:cytosol"/>
    <property type="evidence" value="ECO:0007669"/>
    <property type="project" value="TreeGrafter"/>
</dbReference>
<dbReference type="NCBIfam" id="TIGR01536">
    <property type="entry name" value="asn_synth_AEB"/>
    <property type="match status" value="1"/>
</dbReference>
<evidence type="ECO:0000256" key="2">
    <source>
        <dbReference type="ARBA" id="ARBA00005752"/>
    </source>
</evidence>
<keyword evidence="5 8" id="KW-0067">ATP-binding</keyword>
<keyword evidence="6" id="KW-0315">Glutamine amidotransferase</keyword>